<sequence>MPNLCNDLQAEEVTGSLLSGPALNPQYVALSVTGSPAGTSFMQFGIATASSRDVLMWYGCNGVLEKVCLSVKHLRTDEALPKASSVATPGSSCLLRKAMCGCLILGTGHVTFHLPTCTAAAQTVSNLSTRSEVGCLQLQSYISRQHVIHGDDRTCTFRYSEEASESSDLVALICSLLCAVLDLGKPIGSHLFVYPWSHGYSSKGEEFCESDFKKSTVAGPEEKNTSVNFERIVSTLHRVVSEHHNF</sequence>
<organism evidence="1 2">
    <name type="scientific">Anas platyrhynchos</name>
    <name type="common">Mallard</name>
    <name type="synonym">Anas boschas</name>
    <dbReference type="NCBI Taxonomy" id="8839"/>
    <lineage>
        <taxon>Eukaryota</taxon>
        <taxon>Metazoa</taxon>
        <taxon>Chordata</taxon>
        <taxon>Craniata</taxon>
        <taxon>Vertebrata</taxon>
        <taxon>Euteleostomi</taxon>
        <taxon>Archelosauria</taxon>
        <taxon>Archosauria</taxon>
        <taxon>Dinosauria</taxon>
        <taxon>Saurischia</taxon>
        <taxon>Theropoda</taxon>
        <taxon>Coelurosauria</taxon>
        <taxon>Aves</taxon>
        <taxon>Neognathae</taxon>
        <taxon>Galloanserae</taxon>
        <taxon>Anseriformes</taxon>
        <taxon>Anatidae</taxon>
        <taxon>Anatinae</taxon>
        <taxon>Anas</taxon>
    </lineage>
</organism>
<dbReference type="Proteomes" id="UP000296049">
    <property type="component" value="Unassembled WGS sequence"/>
</dbReference>
<gene>
    <name evidence="1" type="ORF">Anapl_01119</name>
</gene>
<dbReference type="AlphaFoldDB" id="R0L2K2"/>
<evidence type="ECO:0000313" key="2">
    <source>
        <dbReference type="Proteomes" id="UP000296049"/>
    </source>
</evidence>
<dbReference type="EMBL" id="KB743275">
    <property type="protein sequence ID" value="EOA99783.1"/>
    <property type="molecule type" value="Genomic_DNA"/>
</dbReference>
<reference evidence="2" key="1">
    <citation type="journal article" date="2013" name="Nat. Genet.">
        <title>The duck genome and transcriptome provide insight into an avian influenza virus reservoir species.</title>
        <authorList>
            <person name="Huang Y."/>
            <person name="Li Y."/>
            <person name="Burt D.W."/>
            <person name="Chen H."/>
            <person name="Zhang Y."/>
            <person name="Qian W."/>
            <person name="Kim H."/>
            <person name="Gan S."/>
            <person name="Zhao Y."/>
            <person name="Li J."/>
            <person name="Yi K."/>
            <person name="Feng H."/>
            <person name="Zhu P."/>
            <person name="Li B."/>
            <person name="Liu Q."/>
            <person name="Fairley S."/>
            <person name="Magor K.E."/>
            <person name="Du Z."/>
            <person name="Hu X."/>
            <person name="Goodman L."/>
            <person name="Tafer H."/>
            <person name="Vignal A."/>
            <person name="Lee T."/>
            <person name="Kim K.W."/>
            <person name="Sheng Z."/>
            <person name="An Y."/>
            <person name="Searle S."/>
            <person name="Herrero J."/>
            <person name="Groenen M.A."/>
            <person name="Crooijmans R.P."/>
            <person name="Faraut T."/>
            <person name="Cai Q."/>
            <person name="Webster R.G."/>
            <person name="Aldridge J.R."/>
            <person name="Warren W.C."/>
            <person name="Bartschat S."/>
            <person name="Kehr S."/>
            <person name="Marz M."/>
            <person name="Stadler P.F."/>
            <person name="Smith J."/>
            <person name="Kraus R.H."/>
            <person name="Zhao Y."/>
            <person name="Ren L."/>
            <person name="Fei J."/>
            <person name="Morisson M."/>
            <person name="Kaiser P."/>
            <person name="Griffin D.K."/>
            <person name="Rao M."/>
            <person name="Pitel F."/>
            <person name="Wang J."/>
            <person name="Li N."/>
        </authorList>
    </citation>
    <scope>NUCLEOTIDE SEQUENCE [LARGE SCALE GENOMIC DNA]</scope>
</reference>
<proteinExistence type="predicted"/>
<accession>R0L2K2</accession>
<evidence type="ECO:0000313" key="1">
    <source>
        <dbReference type="EMBL" id="EOA99783.1"/>
    </source>
</evidence>
<protein>
    <submittedName>
        <fullName evidence="1">Uncharacterized protein</fullName>
    </submittedName>
</protein>
<name>R0L2K2_ANAPL</name>
<keyword evidence="2" id="KW-1185">Reference proteome</keyword>